<proteinExistence type="predicted"/>
<name>A0A8J3LML5_9ACTN</name>
<dbReference type="Pfam" id="PF16571">
    <property type="entry name" value="FBP_C"/>
    <property type="match status" value="1"/>
</dbReference>
<evidence type="ECO:0000313" key="3">
    <source>
        <dbReference type="Proteomes" id="UP000653674"/>
    </source>
</evidence>
<evidence type="ECO:0000259" key="1">
    <source>
        <dbReference type="Pfam" id="PF16571"/>
    </source>
</evidence>
<dbReference type="AlphaFoldDB" id="A0A8J3LML5"/>
<keyword evidence="3" id="KW-1185">Reference proteome</keyword>
<protein>
    <recommendedName>
        <fullName evidence="1">Elongation factor G-binding protein C-terminal treble-clef zinc-finger domain-containing protein</fullName>
    </recommendedName>
</protein>
<organism evidence="2 3">
    <name type="scientific">Planosporangium flavigriseum</name>
    <dbReference type="NCBI Taxonomy" id="373681"/>
    <lineage>
        <taxon>Bacteria</taxon>
        <taxon>Bacillati</taxon>
        <taxon>Actinomycetota</taxon>
        <taxon>Actinomycetes</taxon>
        <taxon>Micromonosporales</taxon>
        <taxon>Micromonosporaceae</taxon>
        <taxon>Planosporangium</taxon>
    </lineage>
</organism>
<feature type="domain" description="Elongation factor G-binding protein C-terminal treble-clef zinc-finger" evidence="1">
    <location>
        <begin position="8"/>
        <end position="159"/>
    </location>
</feature>
<dbReference type="InterPro" id="IPR032330">
    <property type="entry name" value="EF-G-binding_C"/>
</dbReference>
<gene>
    <name evidence="2" type="ORF">Pfl04_18940</name>
</gene>
<sequence>MQPLTGDEIRRSFVNVSRSQLRTMALPAGLPEMDWDVLDFLGWCDPKAPLRAYIVVPRAGGPVGVELRAPTTTLAKRLNTLCNICHCSQPGDAMRLFVARRAGAAGRREDTLGTYICADLACSRYIRGLLPLEGAHSSVPLEERIAGLRRRMEAFVDRVFE</sequence>
<dbReference type="EMBL" id="BONU01000009">
    <property type="protein sequence ID" value="GIG73490.1"/>
    <property type="molecule type" value="Genomic_DNA"/>
</dbReference>
<reference evidence="2" key="1">
    <citation type="submission" date="2021-01" db="EMBL/GenBank/DDBJ databases">
        <title>Whole genome shotgun sequence of Planosporangium flavigriseum NBRC 105377.</title>
        <authorList>
            <person name="Komaki H."/>
            <person name="Tamura T."/>
        </authorList>
    </citation>
    <scope>NUCLEOTIDE SEQUENCE</scope>
    <source>
        <strain evidence="2">NBRC 105377</strain>
    </source>
</reference>
<dbReference type="RefSeq" id="WP_168078745.1">
    <property type="nucleotide sequence ID" value="NZ_BAAAQJ010000012.1"/>
</dbReference>
<comment type="caution">
    <text evidence="2">The sequence shown here is derived from an EMBL/GenBank/DDBJ whole genome shotgun (WGS) entry which is preliminary data.</text>
</comment>
<accession>A0A8J3LML5</accession>
<dbReference type="Proteomes" id="UP000653674">
    <property type="component" value="Unassembled WGS sequence"/>
</dbReference>
<evidence type="ECO:0000313" key="2">
    <source>
        <dbReference type="EMBL" id="GIG73490.1"/>
    </source>
</evidence>